<dbReference type="Pfam" id="PF04930">
    <property type="entry name" value="FUN14"/>
    <property type="match status" value="1"/>
</dbReference>
<dbReference type="RefSeq" id="XP_066827546.1">
    <property type="nucleotide sequence ID" value="XM_066976483.1"/>
</dbReference>
<comment type="similarity">
    <text evidence="2">Belongs to the FUN14 family.</text>
</comment>
<gene>
    <name evidence="6" type="ORF">LODBEIA_P06080</name>
</gene>
<keyword evidence="5" id="KW-0472">Membrane</keyword>
<keyword evidence="7" id="KW-1185">Reference proteome</keyword>
<evidence type="ECO:0000256" key="1">
    <source>
        <dbReference type="ARBA" id="ARBA00004370"/>
    </source>
</evidence>
<reference evidence="6 7" key="1">
    <citation type="submission" date="2024-03" db="EMBL/GenBank/DDBJ databases">
        <authorList>
            <person name="Brejova B."/>
        </authorList>
    </citation>
    <scope>NUCLEOTIDE SEQUENCE [LARGE SCALE GENOMIC DNA]</scope>
    <source>
        <strain evidence="6 7">CBS 14171</strain>
    </source>
</reference>
<organism evidence="6 7">
    <name type="scientific">Lodderomyces beijingensis</name>
    <dbReference type="NCBI Taxonomy" id="1775926"/>
    <lineage>
        <taxon>Eukaryota</taxon>
        <taxon>Fungi</taxon>
        <taxon>Dikarya</taxon>
        <taxon>Ascomycota</taxon>
        <taxon>Saccharomycotina</taxon>
        <taxon>Pichiomycetes</taxon>
        <taxon>Debaryomycetaceae</taxon>
        <taxon>Candida/Lodderomyces clade</taxon>
        <taxon>Lodderomyces</taxon>
    </lineage>
</organism>
<dbReference type="InterPro" id="IPR007014">
    <property type="entry name" value="FUN14"/>
</dbReference>
<comment type="subcellular location">
    <subcellularLocation>
        <location evidence="1">Membrane</location>
    </subcellularLocation>
</comment>
<keyword evidence="4" id="KW-1133">Transmembrane helix</keyword>
<evidence type="ECO:0000313" key="7">
    <source>
        <dbReference type="Proteomes" id="UP001497383"/>
    </source>
</evidence>
<evidence type="ECO:0000256" key="3">
    <source>
        <dbReference type="ARBA" id="ARBA00022692"/>
    </source>
</evidence>
<evidence type="ECO:0008006" key="8">
    <source>
        <dbReference type="Google" id="ProtNLM"/>
    </source>
</evidence>
<sequence>MFRLQLLQPVLKRSFATTKPLTSSLKSFPTFSISIPTTTTTTKTLSVADTFHNSQSHRQHSPFKILASALGASLFFYTVSSPLFNDAAALTPGEQIQRQSKVVFPHHAPTVSESHLNNKLNYKELTLGSVTGLFIGIILGKLSQVFLFVSLSSFFLLEFLENRGIINIPWNYIVTLGKDKIDVKKLIFEKPSFYISFVLSLIVAAYNV</sequence>
<evidence type="ECO:0000256" key="4">
    <source>
        <dbReference type="ARBA" id="ARBA00022989"/>
    </source>
</evidence>
<name>A0ABP0ZDY6_9ASCO</name>
<dbReference type="PANTHER" id="PTHR21346:SF0">
    <property type="entry name" value="RE45833P"/>
    <property type="match status" value="1"/>
</dbReference>
<accession>A0ABP0ZDY6</accession>
<proteinExistence type="inferred from homology"/>
<protein>
    <recommendedName>
        <fullName evidence="8">FUN14</fullName>
    </recommendedName>
</protein>
<dbReference type="GeneID" id="92205804"/>
<dbReference type="EMBL" id="OZ022405">
    <property type="protein sequence ID" value="CAK9436050.1"/>
    <property type="molecule type" value="Genomic_DNA"/>
</dbReference>
<dbReference type="PANTHER" id="PTHR21346">
    <property type="entry name" value="FUN14 DOMAIN CONTAINING"/>
    <property type="match status" value="1"/>
</dbReference>
<dbReference type="Proteomes" id="UP001497383">
    <property type="component" value="Chromosome 1"/>
</dbReference>
<evidence type="ECO:0000256" key="2">
    <source>
        <dbReference type="ARBA" id="ARBA00009160"/>
    </source>
</evidence>
<evidence type="ECO:0000256" key="5">
    <source>
        <dbReference type="ARBA" id="ARBA00023136"/>
    </source>
</evidence>
<evidence type="ECO:0000313" key="6">
    <source>
        <dbReference type="EMBL" id="CAK9436050.1"/>
    </source>
</evidence>
<keyword evidence="3" id="KW-0812">Transmembrane</keyword>